<protein>
    <submittedName>
        <fullName evidence="2">Uncharacterized protein</fullName>
    </submittedName>
</protein>
<dbReference type="Proteomes" id="UP000198873">
    <property type="component" value="Unassembled WGS sequence"/>
</dbReference>
<evidence type="ECO:0000313" key="3">
    <source>
        <dbReference type="Proteomes" id="UP000198873"/>
    </source>
</evidence>
<dbReference type="AlphaFoldDB" id="A0A1I6V2J3"/>
<proteinExistence type="predicted"/>
<reference evidence="3" key="1">
    <citation type="submission" date="2016-10" db="EMBL/GenBank/DDBJ databases">
        <authorList>
            <person name="Varghese N."/>
            <person name="Submissions S."/>
        </authorList>
    </citation>
    <scope>NUCLEOTIDE SEQUENCE [LARGE SCALE GENOMIC DNA]</scope>
    <source>
        <strain evidence="3">CGMCC 4.7047</strain>
    </source>
</reference>
<gene>
    <name evidence="2" type="ORF">SAMN05444716_10716</name>
</gene>
<accession>A0A1I6V2J3</accession>
<sequence length="45" mass="4688">MNNGGQDRPPADRQVAPDRGATCRLGTEVLRFLADQDTGAGASDS</sequence>
<dbReference type="STRING" id="1176198.SAMN05444716_10716"/>
<evidence type="ECO:0000256" key="1">
    <source>
        <dbReference type="SAM" id="MobiDB-lite"/>
    </source>
</evidence>
<name>A0A1I6V2J3_9ACTN</name>
<keyword evidence="3" id="KW-1185">Reference proteome</keyword>
<evidence type="ECO:0000313" key="2">
    <source>
        <dbReference type="EMBL" id="SFT07901.1"/>
    </source>
</evidence>
<dbReference type="EMBL" id="FPAB01000007">
    <property type="protein sequence ID" value="SFT07901.1"/>
    <property type="molecule type" value="Genomic_DNA"/>
</dbReference>
<feature type="region of interest" description="Disordered" evidence="1">
    <location>
        <begin position="1"/>
        <end position="22"/>
    </location>
</feature>
<organism evidence="2 3">
    <name type="scientific">Streptomyces harbinensis</name>
    <dbReference type="NCBI Taxonomy" id="1176198"/>
    <lineage>
        <taxon>Bacteria</taxon>
        <taxon>Bacillati</taxon>
        <taxon>Actinomycetota</taxon>
        <taxon>Actinomycetes</taxon>
        <taxon>Kitasatosporales</taxon>
        <taxon>Streptomycetaceae</taxon>
        <taxon>Streptomyces</taxon>
    </lineage>
</organism>